<evidence type="ECO:0000313" key="1">
    <source>
        <dbReference type="EMBL" id="TGD58959.1"/>
    </source>
</evidence>
<evidence type="ECO:0000313" key="2">
    <source>
        <dbReference type="Proteomes" id="UP000297407"/>
    </source>
</evidence>
<organism evidence="1 2">
    <name type="scientific">Flavobacterium humi</name>
    <dbReference type="NCBI Taxonomy" id="2562683"/>
    <lineage>
        <taxon>Bacteria</taxon>
        <taxon>Pseudomonadati</taxon>
        <taxon>Bacteroidota</taxon>
        <taxon>Flavobacteriia</taxon>
        <taxon>Flavobacteriales</taxon>
        <taxon>Flavobacteriaceae</taxon>
        <taxon>Flavobacterium</taxon>
    </lineage>
</organism>
<name>A0A4Z0L9J1_9FLAO</name>
<protein>
    <submittedName>
        <fullName evidence="1">Grasp-with-spasm system ATP-grasp peptide maturase</fullName>
    </submittedName>
</protein>
<reference evidence="1 2" key="1">
    <citation type="submission" date="2019-04" db="EMBL/GenBank/DDBJ databases">
        <title>Flavobacterium sp. strain DS2-A Genome sequencing and assembly.</title>
        <authorList>
            <person name="Kim I."/>
        </authorList>
    </citation>
    <scope>NUCLEOTIDE SEQUENCE [LARGE SCALE GENOMIC DNA]</scope>
    <source>
        <strain evidence="1 2">DS2-A</strain>
    </source>
</reference>
<proteinExistence type="predicted"/>
<dbReference type="SUPFAM" id="SSF56059">
    <property type="entry name" value="Glutathione synthetase ATP-binding domain-like"/>
    <property type="match status" value="1"/>
</dbReference>
<sequence length="310" mass="36803">MILILSDERDLSTTQVIEWLEFLNRKWIRINQEDKVKIEFCGKEIIFKLNNIVFNFSDVTSFWYRRGYINLQNDTTGIRPFDEFQNEELKIIMQFIYYKLDDKHHLNSIKNANVNKLIVTSMARDCNINTPEDYIFSNKEGLEQVINSKNTYITKSISGDSIREFEDFIAFNYTSEFTNDWLIPDSFSPSLVQNQIIKKYELRIFYLAGEFYTMAIFSQKDNQTSVDFRNYNNHKPNRRVPYKLPLEIEEKLDVLMKKMDLNSGSIDMIVTPENEYVFLEINPVGQFGMTSFPCNYNIEKRIADYLSYEN</sequence>
<accession>A0A4Z0L9J1</accession>
<dbReference type="EMBL" id="SRLH01000002">
    <property type="protein sequence ID" value="TGD58959.1"/>
    <property type="molecule type" value="Genomic_DNA"/>
</dbReference>
<dbReference type="Gene3D" id="3.30.470.20">
    <property type="entry name" value="ATP-grasp fold, B domain"/>
    <property type="match status" value="1"/>
</dbReference>
<dbReference type="InterPro" id="IPR026455">
    <property type="entry name" value="GRASP_w_spasm"/>
</dbReference>
<gene>
    <name evidence="1" type="primary">gwsG</name>
    <name evidence="1" type="ORF">E4635_03665</name>
</gene>
<comment type="caution">
    <text evidence="1">The sequence shown here is derived from an EMBL/GenBank/DDBJ whole genome shotgun (WGS) entry which is preliminary data.</text>
</comment>
<keyword evidence="2" id="KW-1185">Reference proteome</keyword>
<dbReference type="AlphaFoldDB" id="A0A4Z0L9J1"/>
<dbReference type="Proteomes" id="UP000297407">
    <property type="component" value="Unassembled WGS sequence"/>
</dbReference>
<dbReference type="NCBIfam" id="TIGR04192">
    <property type="entry name" value="GRASP_w_spasm"/>
    <property type="match status" value="1"/>
</dbReference>